<evidence type="ECO:0000313" key="2">
    <source>
        <dbReference type="EMBL" id="MBB6637110.1"/>
    </source>
</evidence>
<protein>
    <submittedName>
        <fullName evidence="2">Uncharacterized protein</fullName>
    </submittedName>
</protein>
<proteinExistence type="predicted"/>
<dbReference type="EMBL" id="JACJVQ010000019">
    <property type="protein sequence ID" value="MBB6637110.1"/>
    <property type="molecule type" value="Genomic_DNA"/>
</dbReference>
<dbReference type="Proteomes" id="UP000535838">
    <property type="component" value="Unassembled WGS sequence"/>
</dbReference>
<organism evidence="2 3">
    <name type="scientific">Cohnella thailandensis</name>
    <dbReference type="NCBI Taxonomy" id="557557"/>
    <lineage>
        <taxon>Bacteria</taxon>
        <taxon>Bacillati</taxon>
        <taxon>Bacillota</taxon>
        <taxon>Bacilli</taxon>
        <taxon>Bacillales</taxon>
        <taxon>Paenibacillaceae</taxon>
        <taxon>Cohnella</taxon>
    </lineage>
</organism>
<evidence type="ECO:0000313" key="3">
    <source>
        <dbReference type="Proteomes" id="UP000535838"/>
    </source>
</evidence>
<comment type="caution">
    <text evidence="2">The sequence shown here is derived from an EMBL/GenBank/DDBJ whole genome shotgun (WGS) entry which is preliminary data.</text>
</comment>
<accession>A0A841T4V0</accession>
<feature type="region of interest" description="Disordered" evidence="1">
    <location>
        <begin position="1"/>
        <end position="51"/>
    </location>
</feature>
<name>A0A841T4V0_9BACL</name>
<dbReference type="RefSeq" id="WP_185122294.1">
    <property type="nucleotide sequence ID" value="NZ_JACJVQ010000019.1"/>
</dbReference>
<gene>
    <name evidence="2" type="ORF">H7B67_23530</name>
</gene>
<evidence type="ECO:0000256" key="1">
    <source>
        <dbReference type="SAM" id="MobiDB-lite"/>
    </source>
</evidence>
<sequence length="51" mass="5852">MTSENKELRDLKTEQAGMTDHHETRTRKKPIQIDPPEVSPGPYSKSTLEKD</sequence>
<keyword evidence="3" id="KW-1185">Reference proteome</keyword>
<reference evidence="2 3" key="1">
    <citation type="submission" date="2020-08" db="EMBL/GenBank/DDBJ databases">
        <title>Cohnella phylogeny.</title>
        <authorList>
            <person name="Dunlap C."/>
        </authorList>
    </citation>
    <scope>NUCLEOTIDE SEQUENCE [LARGE SCALE GENOMIC DNA]</scope>
    <source>
        <strain evidence="2 3">DSM 25241</strain>
    </source>
</reference>
<dbReference type="AlphaFoldDB" id="A0A841T4V0"/>
<feature type="compositionally biased region" description="Basic and acidic residues" evidence="1">
    <location>
        <begin position="1"/>
        <end position="23"/>
    </location>
</feature>